<comment type="caution">
    <text evidence="2">The sequence shown here is derived from an EMBL/GenBank/DDBJ whole genome shotgun (WGS) entry which is preliminary data.</text>
</comment>
<dbReference type="EMBL" id="PYNF01000005">
    <property type="protein sequence ID" value="PSU99741.1"/>
    <property type="molecule type" value="Genomic_DNA"/>
</dbReference>
<feature type="transmembrane region" description="Helical" evidence="1">
    <location>
        <begin position="5"/>
        <end position="23"/>
    </location>
</feature>
<dbReference type="AlphaFoldDB" id="A0A2T3KJU8"/>
<evidence type="ECO:0000313" key="3">
    <source>
        <dbReference type="Proteomes" id="UP000241426"/>
    </source>
</evidence>
<accession>A0A2T3KJU8</accession>
<organism evidence="2 3">
    <name type="scientific">Photobacterium kishitanii</name>
    <dbReference type="NCBI Taxonomy" id="318456"/>
    <lineage>
        <taxon>Bacteria</taxon>
        <taxon>Pseudomonadati</taxon>
        <taxon>Pseudomonadota</taxon>
        <taxon>Gammaproteobacteria</taxon>
        <taxon>Vibrionales</taxon>
        <taxon>Vibrionaceae</taxon>
        <taxon>Photobacterium</taxon>
    </lineage>
</organism>
<keyword evidence="1" id="KW-1133">Transmembrane helix</keyword>
<keyword evidence="1" id="KW-0472">Membrane</keyword>
<feature type="transmembrane region" description="Helical" evidence="1">
    <location>
        <begin position="35"/>
        <end position="63"/>
    </location>
</feature>
<protein>
    <submittedName>
        <fullName evidence="2">Uncharacterized protein</fullName>
    </submittedName>
</protein>
<dbReference type="Proteomes" id="UP000241426">
    <property type="component" value="Unassembled WGS sequence"/>
</dbReference>
<evidence type="ECO:0000313" key="2">
    <source>
        <dbReference type="EMBL" id="PSU99741.1"/>
    </source>
</evidence>
<dbReference type="RefSeq" id="WP_107225760.1">
    <property type="nucleotide sequence ID" value="NZ_PYNF01000005.1"/>
</dbReference>
<evidence type="ECO:0000256" key="1">
    <source>
        <dbReference type="SAM" id="Phobius"/>
    </source>
</evidence>
<proteinExistence type="predicted"/>
<name>A0A2T3KJU8_9GAMM</name>
<keyword evidence="1" id="KW-0812">Transmembrane</keyword>
<reference evidence="2 3" key="1">
    <citation type="submission" date="2018-01" db="EMBL/GenBank/DDBJ databases">
        <title>Whole genome sequencing of Histamine producing bacteria.</title>
        <authorList>
            <person name="Butler K."/>
        </authorList>
    </citation>
    <scope>NUCLEOTIDE SEQUENCE [LARGE SCALE GENOMIC DNA]</scope>
    <source>
        <strain evidence="2 3">FS-7.2</strain>
    </source>
</reference>
<sequence length="197" mass="22282">MKLPITLAIILACAAAITIIWVTNQDFTLDTSTTIIVYVVTALGGLVSAVFVVYGYFVSLSVFKESQKPKLLLNIHNQRAILDSTNENVHQTIIRYANISQNECKGLTLKLTLIGGSESFDIPGLFTPIINIGINDDRCRSFPTFVYFRNNGIPESVIRDLTQYKLRASYSYTIMKEEISSYYDYVWNESRELWDVA</sequence>
<gene>
    <name evidence="2" type="ORF">C9J27_08895</name>
</gene>